<proteinExistence type="predicted"/>
<reference evidence="4" key="1">
    <citation type="submission" date="2016-06" db="EMBL/GenBank/DDBJ databases">
        <authorList>
            <person name="Varghese N."/>
            <person name="Submissions Spin"/>
        </authorList>
    </citation>
    <scope>NUCLEOTIDE SEQUENCE [LARGE SCALE GENOMIC DNA]</scope>
    <source>
        <strain evidence="4">DSM 45246</strain>
    </source>
</reference>
<keyword evidence="4" id="KW-1185">Reference proteome</keyword>
<sequence length="1048" mass="116811">MTAEASEGAAGGSRRQEGSKARAGRERDGALNRLVMVRTSAWRIPEVELLRRDPDCSPDGLTTEPGGVEFAAHRRLLEGLLRPEGVLDGAAWLGRVHHGEDAVDYKRADSEAGRSLMTELVDEVRQGCLAALDKNRQAWRQLAELRHQIFLEPQRLRSLRNPADPDLPLYAVVDISFSYLVERPLCRASISVWTSLPRSRRHVPEELLLPEVNGAQNVRIPADQIPAYRSYLLRVGESLQRLLAAQLLPVQFRVFDWQYDLPTFWVAVPGSLRGDAYRYLQRSERVGDRLARELLLSGTARDSVVSRAVLNGDFMVLRRFRREGETYTPHYLILPSRNGYPARDADGVRDPDRRAAAIRRQEENAAGIVIALSELEATSGSELYTVERDLEIWKNHLQVYTAMAERGAFLWDALSTHLPMRRGRALNEAHRAVQLLHQILLQGVADLGHLRALTRASSASIDAAAERLQDDFDTKLTELHGRSVLGLRGAITETGLFARVRQHGAEIVEQSSWVKSRYDDLLAAITSAFDERRVREADVIQKGGVVISLAVGLVSLVTVLDATTDMKTPRDVASTPGAPADANWLRWLHDQALGLLSRHANETALFSLACGVAVLGVALYVWVRFRSSGRLSSRQFRRLYDGSRGRLVMPNGHGVWHFLRDASTDSLEDFLGRARRQSATPEDARDNRQRWAELDDALAGRFADLWDRAAPMGVRRQDRVRSDIKALARRIEHWGIHGLLLTERPRQLHEYVLPRLICLYRFCIQWPDSFIEKVGRQNRPKSLVPDSEFVRAMQWLGFQRDQALEFDRHLHRWQKRQIGETRGAAESAGAVPARYARQLLDLLNELELSACCTAESVERLLVRSEAAAAGNRPAAPATPPQVWTQVVVQPDDLHPNGEPTDQALERYCVLALAKWLQVEGVRVEPLTSGRVTITGKDGATVEPVVLGPRASRLPRLTAGDNIEVSCAVNQTDLRGFPTRHLLRPVPAPLGLTSGHAHDSATALQGGAPDGMKGEGGQSDEPVTVDGIALLRDTATGRFTREPALWLRP</sequence>
<keyword evidence="2" id="KW-0472">Membrane</keyword>
<protein>
    <submittedName>
        <fullName evidence="3">Uncharacterized protein</fullName>
    </submittedName>
</protein>
<evidence type="ECO:0000313" key="4">
    <source>
        <dbReference type="Proteomes" id="UP000199629"/>
    </source>
</evidence>
<gene>
    <name evidence="3" type="ORF">GA0070214_103454</name>
</gene>
<feature type="transmembrane region" description="Helical" evidence="2">
    <location>
        <begin position="604"/>
        <end position="623"/>
    </location>
</feature>
<organism evidence="3 4">
    <name type="scientific">Micromonospora chaiyaphumensis</name>
    <dbReference type="NCBI Taxonomy" id="307119"/>
    <lineage>
        <taxon>Bacteria</taxon>
        <taxon>Bacillati</taxon>
        <taxon>Actinomycetota</taxon>
        <taxon>Actinomycetes</taxon>
        <taxon>Micromonosporales</taxon>
        <taxon>Micromonosporaceae</taxon>
        <taxon>Micromonospora</taxon>
    </lineage>
</organism>
<feature type="region of interest" description="Disordered" evidence="1">
    <location>
        <begin position="989"/>
        <end position="1020"/>
    </location>
</feature>
<feature type="region of interest" description="Disordered" evidence="1">
    <location>
        <begin position="1"/>
        <end position="27"/>
    </location>
</feature>
<feature type="compositionally biased region" description="Basic and acidic residues" evidence="1">
    <location>
        <begin position="14"/>
        <end position="27"/>
    </location>
</feature>
<evidence type="ECO:0000256" key="2">
    <source>
        <dbReference type="SAM" id="Phobius"/>
    </source>
</evidence>
<dbReference type="AlphaFoldDB" id="A0A1C4WD37"/>
<dbReference type="EMBL" id="FMCS01000003">
    <property type="protein sequence ID" value="SCE94125.1"/>
    <property type="molecule type" value="Genomic_DNA"/>
</dbReference>
<dbReference type="Proteomes" id="UP000199629">
    <property type="component" value="Unassembled WGS sequence"/>
</dbReference>
<accession>A0A1C4WD37</accession>
<evidence type="ECO:0000256" key="1">
    <source>
        <dbReference type="SAM" id="MobiDB-lite"/>
    </source>
</evidence>
<keyword evidence="2" id="KW-1133">Transmembrane helix</keyword>
<keyword evidence="2" id="KW-0812">Transmembrane</keyword>
<evidence type="ECO:0000313" key="3">
    <source>
        <dbReference type="EMBL" id="SCE94125.1"/>
    </source>
</evidence>
<name>A0A1C4WD37_9ACTN</name>